<gene>
    <name evidence="1" type="ORF">AYP45_15575</name>
</gene>
<dbReference type="STRING" id="1004156.AYP45_15575"/>
<dbReference type="EMBL" id="AYTS01000157">
    <property type="protein sequence ID" value="OOP55285.1"/>
    <property type="molecule type" value="Genomic_DNA"/>
</dbReference>
<evidence type="ECO:0000313" key="2">
    <source>
        <dbReference type="Proteomes" id="UP000189681"/>
    </source>
</evidence>
<reference evidence="1 2" key="1">
    <citation type="journal article" date="2017" name="Water Res.">
        <title>Discovery and metagenomic analysis of an anammox bacterial enrichment related to Candidatus "Brocadia caroliniensis" in a full-scale glycerol-fed nitritation-denitritation separate centrate treatment process.</title>
        <authorList>
            <person name="Park H."/>
            <person name="Brotto A.C."/>
            <person name="van Loosdrecht M.C."/>
            <person name="Chandran K."/>
        </authorList>
    </citation>
    <scope>NUCLEOTIDE SEQUENCE [LARGE SCALE GENOMIC DNA]</scope>
    <source>
        <strain evidence="1">26THWARD</strain>
    </source>
</reference>
<proteinExistence type="predicted"/>
<organism evidence="1 2">
    <name type="scientific">Candidatus Brocadia carolinensis</name>
    <dbReference type="NCBI Taxonomy" id="1004156"/>
    <lineage>
        <taxon>Bacteria</taxon>
        <taxon>Pseudomonadati</taxon>
        <taxon>Planctomycetota</taxon>
        <taxon>Candidatus Brocadiia</taxon>
        <taxon>Candidatus Brocadiales</taxon>
        <taxon>Candidatus Brocadiaceae</taxon>
        <taxon>Candidatus Brocadia</taxon>
    </lineage>
</organism>
<dbReference type="Proteomes" id="UP000189681">
    <property type="component" value="Unassembled WGS sequence"/>
</dbReference>
<evidence type="ECO:0000313" key="1">
    <source>
        <dbReference type="EMBL" id="OOP55285.1"/>
    </source>
</evidence>
<comment type="caution">
    <text evidence="1">The sequence shown here is derived from an EMBL/GenBank/DDBJ whole genome shotgun (WGS) entry which is preliminary data.</text>
</comment>
<dbReference type="AlphaFoldDB" id="A0A1V4AQ87"/>
<accession>A0A1V4AQ87</accession>
<protein>
    <submittedName>
        <fullName evidence="1">Uncharacterized protein</fullName>
    </submittedName>
</protein>
<sequence length="155" mass="18710">MRDELIAQIKKIASENNLSIQYLPKKNFRQEEYVAEILKKRGTHPDLVHIFPVQESCTSYKLWHDKNTHKTFLKYDSSEKRLHYYFYFIHKTLGLCYGRVSTWIPFRLQIYFNGQSWLASQLQRQKRPYTLCDNAFLRIDDSKKIQEIANRFLPE</sequence>
<name>A0A1V4AQ87_9BACT</name>